<accession>A0A6G5A2S6</accession>
<reference evidence="1" key="1">
    <citation type="submission" date="2020-03" db="EMBL/GenBank/DDBJ databases">
        <title>A transcriptome and proteome of the tick Rhipicephalus microplus shaped by the genetic composition of its hosts and developmental stage.</title>
        <authorList>
            <person name="Garcia G.R."/>
            <person name="Ribeiro J.M.C."/>
            <person name="Maruyama S.R."/>
            <person name="Gardinasse L.G."/>
            <person name="Nelson K."/>
            <person name="Ferreira B.R."/>
            <person name="Andrade T.G."/>
            <person name="Santos I.K.F.M."/>
        </authorList>
    </citation>
    <scope>NUCLEOTIDE SEQUENCE</scope>
    <source>
        <strain evidence="1">NSGR</strain>
        <tissue evidence="1">Salivary glands</tissue>
    </source>
</reference>
<organism evidence="1">
    <name type="scientific">Rhipicephalus microplus</name>
    <name type="common">Cattle tick</name>
    <name type="synonym">Boophilus microplus</name>
    <dbReference type="NCBI Taxonomy" id="6941"/>
    <lineage>
        <taxon>Eukaryota</taxon>
        <taxon>Metazoa</taxon>
        <taxon>Ecdysozoa</taxon>
        <taxon>Arthropoda</taxon>
        <taxon>Chelicerata</taxon>
        <taxon>Arachnida</taxon>
        <taxon>Acari</taxon>
        <taxon>Parasitiformes</taxon>
        <taxon>Ixodida</taxon>
        <taxon>Ixodoidea</taxon>
        <taxon>Ixodidae</taxon>
        <taxon>Rhipicephalinae</taxon>
        <taxon>Rhipicephalus</taxon>
        <taxon>Boophilus</taxon>
    </lineage>
</organism>
<dbReference type="EMBL" id="GIKN01002605">
    <property type="protein sequence ID" value="NIE44878.1"/>
    <property type="molecule type" value="Transcribed_RNA"/>
</dbReference>
<sequence>MFNGIRSLSIMNYILHIVLAQNKIFAELLKTNYIIEISVKAFICTVCTYTQQKIIIALDYRLKELFL</sequence>
<protein>
    <submittedName>
        <fullName evidence="1">Putative secreted protein</fullName>
    </submittedName>
</protein>
<name>A0A6G5A2S6_RHIMP</name>
<proteinExistence type="predicted"/>
<dbReference type="AlphaFoldDB" id="A0A6G5A2S6"/>
<evidence type="ECO:0000313" key="1">
    <source>
        <dbReference type="EMBL" id="NIE44878.1"/>
    </source>
</evidence>